<evidence type="ECO:0000313" key="1">
    <source>
        <dbReference type="EMBL" id="WOH37808.1"/>
    </source>
</evidence>
<gene>
    <name evidence="1" type="ORF">RI844_00800</name>
</gene>
<reference evidence="1 2" key="1">
    <citation type="submission" date="2023-09" db="EMBL/GenBank/DDBJ databases">
        <authorList>
            <person name="Qi X."/>
        </authorList>
    </citation>
    <scope>NUCLEOTIDE SEQUENCE [LARGE SCALE GENOMIC DNA]</scope>
    <source>
        <strain evidence="1 2">S1-1</strain>
    </source>
</reference>
<dbReference type="PROSITE" id="PS51257">
    <property type="entry name" value="PROKAR_LIPOPROTEIN"/>
    <property type="match status" value="1"/>
</dbReference>
<organism evidence="1 2">
    <name type="scientific">Thalassotalea fonticola</name>
    <dbReference type="NCBI Taxonomy" id="3065649"/>
    <lineage>
        <taxon>Bacteria</taxon>
        <taxon>Pseudomonadati</taxon>
        <taxon>Pseudomonadota</taxon>
        <taxon>Gammaproteobacteria</taxon>
        <taxon>Alteromonadales</taxon>
        <taxon>Colwelliaceae</taxon>
        <taxon>Thalassotalea</taxon>
    </lineage>
</organism>
<accession>A0ABZ0GQD7</accession>
<keyword evidence="2" id="KW-1185">Reference proteome</keyword>
<name>A0ABZ0GQD7_9GAMM</name>
<dbReference type="RefSeq" id="WP_348396586.1">
    <property type="nucleotide sequence ID" value="NZ_CP136600.1"/>
</dbReference>
<evidence type="ECO:0008006" key="3">
    <source>
        <dbReference type="Google" id="ProtNLM"/>
    </source>
</evidence>
<proteinExistence type="predicted"/>
<evidence type="ECO:0000313" key="2">
    <source>
        <dbReference type="Proteomes" id="UP001301442"/>
    </source>
</evidence>
<sequence>MFITTKKIINITLITALAACSSDGGNEGPPPIPDCDYSTHSNLNDQINQFIWADSSHATFTSQWQQVAVEQIIKKYGYLQRKSLPDAQAAEKQFLKFQSQVEGLLFTNKDIQTGIETKQCVVGQNGEPSTKLEVQNESVEYVLAALPAILKTIQTKKNKIIQTLEKR</sequence>
<dbReference type="EMBL" id="CP136600">
    <property type="protein sequence ID" value="WOH37808.1"/>
    <property type="molecule type" value="Genomic_DNA"/>
</dbReference>
<protein>
    <recommendedName>
        <fullName evidence="3">Lipoprotein</fullName>
    </recommendedName>
</protein>
<dbReference type="Proteomes" id="UP001301442">
    <property type="component" value="Chromosome"/>
</dbReference>